<evidence type="ECO:0000256" key="6">
    <source>
        <dbReference type="PROSITE-ProRule" id="PRU00169"/>
    </source>
</evidence>
<dbReference type="InterPro" id="IPR005467">
    <property type="entry name" value="His_kinase_dom"/>
</dbReference>
<dbReference type="OrthoDB" id="9811889at2"/>
<evidence type="ECO:0000256" key="2">
    <source>
        <dbReference type="ARBA" id="ARBA00012438"/>
    </source>
</evidence>
<keyword evidence="7" id="KW-1133">Transmembrane helix</keyword>
<proteinExistence type="predicted"/>
<feature type="domain" description="Response regulatory" evidence="9">
    <location>
        <begin position="563"/>
        <end position="677"/>
    </location>
</feature>
<dbReference type="SMART" id="SM00388">
    <property type="entry name" value="HisKA"/>
    <property type="match status" value="1"/>
</dbReference>
<keyword evidence="14" id="KW-1185">Reference proteome</keyword>
<feature type="domain" description="CHASE" evidence="10">
    <location>
        <begin position="108"/>
        <end position="190"/>
    </location>
</feature>
<dbReference type="InterPro" id="IPR003594">
    <property type="entry name" value="HATPase_dom"/>
</dbReference>
<dbReference type="SUPFAM" id="SSF47384">
    <property type="entry name" value="Homodimeric domain of signal transducing histidine kinase"/>
    <property type="match status" value="1"/>
</dbReference>
<reference evidence="11 14" key="3">
    <citation type="submission" date="2018-07" db="EMBL/GenBank/DDBJ databases">
        <title>Leeuwenhoekiella genomics.</title>
        <authorList>
            <person name="Tahon G."/>
            <person name="Willems A."/>
        </authorList>
    </citation>
    <scope>NUCLEOTIDE SEQUENCE [LARGE SCALE GENOMIC DNA]</scope>
    <source>
        <strain evidence="11 14">LMG 24856</strain>
    </source>
</reference>
<dbReference type="CDD" id="cd17546">
    <property type="entry name" value="REC_hyHK_CKI1_RcsC-like"/>
    <property type="match status" value="1"/>
</dbReference>
<dbReference type="SMART" id="SM00448">
    <property type="entry name" value="REC"/>
    <property type="match status" value="1"/>
</dbReference>
<keyword evidence="5 12" id="KW-0418">Kinase</keyword>
<dbReference type="EMBL" id="FQXT01000003">
    <property type="protein sequence ID" value="SHI00382.1"/>
    <property type="molecule type" value="Genomic_DNA"/>
</dbReference>
<evidence type="ECO:0000259" key="8">
    <source>
        <dbReference type="PROSITE" id="PS50109"/>
    </source>
</evidence>
<dbReference type="PANTHER" id="PTHR43047">
    <property type="entry name" value="TWO-COMPONENT HISTIDINE PROTEIN KINASE"/>
    <property type="match status" value="1"/>
</dbReference>
<keyword evidence="7" id="KW-0472">Membrane</keyword>
<evidence type="ECO:0000256" key="3">
    <source>
        <dbReference type="ARBA" id="ARBA00022553"/>
    </source>
</evidence>
<dbReference type="PROSITE" id="PS50839">
    <property type="entry name" value="CHASE"/>
    <property type="match status" value="1"/>
</dbReference>
<dbReference type="Pfam" id="PF02518">
    <property type="entry name" value="HATPase_c"/>
    <property type="match status" value="1"/>
</dbReference>
<dbReference type="PANTHER" id="PTHR43047:SF72">
    <property type="entry name" value="OSMOSENSING HISTIDINE PROTEIN KINASE SLN1"/>
    <property type="match status" value="1"/>
</dbReference>
<dbReference type="GO" id="GO:0005886">
    <property type="term" value="C:plasma membrane"/>
    <property type="evidence" value="ECO:0007669"/>
    <property type="project" value="TreeGrafter"/>
</dbReference>
<feature type="transmembrane region" description="Helical" evidence="7">
    <location>
        <begin position="256"/>
        <end position="278"/>
    </location>
</feature>
<reference evidence="13" key="2">
    <citation type="submission" date="2016-11" db="EMBL/GenBank/DDBJ databases">
        <authorList>
            <person name="Varghese N."/>
            <person name="Submissions S."/>
        </authorList>
    </citation>
    <scope>NUCLEOTIDE SEQUENCE [LARGE SCALE GENOMIC DNA]</scope>
    <source>
        <strain evidence="13">DSM 19859</strain>
    </source>
</reference>
<dbReference type="EMBL" id="QOVN01000002">
    <property type="protein sequence ID" value="RXG30108.1"/>
    <property type="molecule type" value="Genomic_DNA"/>
</dbReference>
<dbReference type="InterPro" id="IPR004358">
    <property type="entry name" value="Sig_transdc_His_kin-like_C"/>
</dbReference>
<dbReference type="Gene3D" id="3.30.565.10">
    <property type="entry name" value="Histidine kinase-like ATPase, C-terminal domain"/>
    <property type="match status" value="1"/>
</dbReference>
<keyword evidence="4" id="KW-0808">Transferase</keyword>
<dbReference type="Gene3D" id="3.40.50.2300">
    <property type="match status" value="1"/>
</dbReference>
<protein>
    <recommendedName>
        <fullName evidence="2">histidine kinase</fullName>
        <ecNumber evidence="2">2.7.13.3</ecNumber>
    </recommendedName>
</protein>
<keyword evidence="3 6" id="KW-0597">Phosphoprotein</keyword>
<dbReference type="SMART" id="SM01079">
    <property type="entry name" value="CHASE"/>
    <property type="match status" value="1"/>
</dbReference>
<dbReference type="InterPro" id="IPR036890">
    <property type="entry name" value="HATPase_C_sf"/>
</dbReference>
<evidence type="ECO:0000259" key="9">
    <source>
        <dbReference type="PROSITE" id="PS50110"/>
    </source>
</evidence>
<sequence>MAKGIPPKHYFIAFLWFLIPALVCFYVYHSYKVALPQKLSDQVQLTGSLATQDFKRTVRSNVQALQNLTERIEETDGAYYDYWKQDAKRLLKQNESLDFVEIINADGIIEDVYPRRPNVPAIGLDISKLAYRFEDWKSKSNQGITNITQWLHLSQGGDSFLIDVPVYINDEFRGTVTGGMNFNEEFDRLSYYLKDFAIQIFDEEGTQFYNYNNYDLAQKDPYYIFETAMIMDSDLNESWNFQLTFSNPDFFAEEMLLINIALAVGLILSLAIGLLSFFNRNAQVAARRTFIINKELKKVNQHLEEQTQRANQASIAKTEFLSNMSHEIRTPLNAIVGITDLIGSGTNTFEEEHYLSLLKQSSKTLLNLINDILRLDKIESGFSEVAHIKFCPSDILKNIEQFNLQVLKDKGIAFELKIEAEEHSFVLGDRAKYEQIINNIISNAIKFTESGSIKVLYKEEVSENKTHLSISVKDTGIGIPQDKLDKIFERFIQLDTGMRKKHSGGGIGLSIAKHLVELLKGKISVKSQEGKGSEFSIALTFDTAVENCTTKDTTPKSEIPNLNILAVDDNKLNVIVLSQLLKKLGLDADIAYTGKDAVSKAQKKKYDLIFMDVHMPDIDGYEATKQIKLANKATVILGLSADSTLSAMDKGIDCGMSDYLTKPIDKSKLILVLNEHFGIGGSQKIVI</sequence>
<name>A0A1M5XL39_9FLAO</name>
<dbReference type="Pfam" id="PF00072">
    <property type="entry name" value="Response_reg"/>
    <property type="match status" value="1"/>
</dbReference>
<evidence type="ECO:0000313" key="12">
    <source>
        <dbReference type="EMBL" id="SHI00382.1"/>
    </source>
</evidence>
<dbReference type="SMART" id="SM00387">
    <property type="entry name" value="HATPase_c"/>
    <property type="match status" value="1"/>
</dbReference>
<dbReference type="GO" id="GO:0000155">
    <property type="term" value="F:phosphorelay sensor kinase activity"/>
    <property type="evidence" value="ECO:0007669"/>
    <property type="project" value="InterPro"/>
</dbReference>
<feature type="transmembrane region" description="Helical" evidence="7">
    <location>
        <begin position="12"/>
        <end position="31"/>
    </location>
</feature>
<dbReference type="AlphaFoldDB" id="A0A1M5XL39"/>
<dbReference type="InterPro" id="IPR011006">
    <property type="entry name" value="CheY-like_superfamily"/>
</dbReference>
<dbReference type="PROSITE" id="PS50110">
    <property type="entry name" value="RESPONSE_REGULATORY"/>
    <property type="match status" value="1"/>
</dbReference>
<evidence type="ECO:0000256" key="1">
    <source>
        <dbReference type="ARBA" id="ARBA00000085"/>
    </source>
</evidence>
<dbReference type="InterPro" id="IPR001789">
    <property type="entry name" value="Sig_transdc_resp-reg_receiver"/>
</dbReference>
<dbReference type="STRING" id="573501.SAMN04487999_1563"/>
<dbReference type="RefSeq" id="WP_072981999.1">
    <property type="nucleotide sequence ID" value="NZ_FQXT01000003.1"/>
</dbReference>
<gene>
    <name evidence="11" type="ORF">DSM01_857</name>
    <name evidence="12" type="ORF">SAMN04487999_1563</name>
</gene>
<keyword evidence="7" id="KW-0812">Transmembrane</keyword>
<feature type="modified residue" description="4-aspartylphosphate" evidence="6">
    <location>
        <position position="612"/>
    </location>
</feature>
<reference evidence="12" key="1">
    <citation type="submission" date="2016-11" db="EMBL/GenBank/DDBJ databases">
        <authorList>
            <person name="Jaros S."/>
            <person name="Januszkiewicz K."/>
            <person name="Wedrychowicz H."/>
        </authorList>
    </citation>
    <scope>NUCLEOTIDE SEQUENCE [LARGE SCALE GENOMIC DNA]</scope>
    <source>
        <strain evidence="12">DSM 19859</strain>
    </source>
</reference>
<organism evidence="12 13">
    <name type="scientific">Leeuwenhoekiella palythoae</name>
    <dbReference type="NCBI Taxonomy" id="573501"/>
    <lineage>
        <taxon>Bacteria</taxon>
        <taxon>Pseudomonadati</taxon>
        <taxon>Bacteroidota</taxon>
        <taxon>Flavobacteriia</taxon>
        <taxon>Flavobacteriales</taxon>
        <taxon>Flavobacteriaceae</taxon>
        <taxon>Leeuwenhoekiella</taxon>
    </lineage>
</organism>
<dbReference type="FunFam" id="3.30.565.10:FF:000010">
    <property type="entry name" value="Sensor histidine kinase RcsC"/>
    <property type="match status" value="1"/>
</dbReference>
<evidence type="ECO:0000256" key="7">
    <source>
        <dbReference type="SAM" id="Phobius"/>
    </source>
</evidence>
<dbReference type="PROSITE" id="PS50109">
    <property type="entry name" value="HIS_KIN"/>
    <property type="match status" value="1"/>
</dbReference>
<dbReference type="CDD" id="cd00082">
    <property type="entry name" value="HisKA"/>
    <property type="match status" value="1"/>
</dbReference>
<dbReference type="InterPro" id="IPR006189">
    <property type="entry name" value="CHASE_dom"/>
</dbReference>
<dbReference type="Proteomes" id="UP000290037">
    <property type="component" value="Unassembled WGS sequence"/>
</dbReference>
<dbReference type="Gene3D" id="1.10.287.130">
    <property type="match status" value="1"/>
</dbReference>
<dbReference type="SUPFAM" id="SSF55874">
    <property type="entry name" value="ATPase domain of HSP90 chaperone/DNA topoisomerase II/histidine kinase"/>
    <property type="match status" value="1"/>
</dbReference>
<evidence type="ECO:0000313" key="13">
    <source>
        <dbReference type="Proteomes" id="UP000184240"/>
    </source>
</evidence>
<evidence type="ECO:0000256" key="5">
    <source>
        <dbReference type="ARBA" id="ARBA00022777"/>
    </source>
</evidence>
<accession>A0A1M5XL39</accession>
<dbReference type="GO" id="GO:0009927">
    <property type="term" value="F:histidine phosphotransfer kinase activity"/>
    <property type="evidence" value="ECO:0007669"/>
    <property type="project" value="TreeGrafter"/>
</dbReference>
<dbReference type="InterPro" id="IPR036097">
    <property type="entry name" value="HisK_dim/P_sf"/>
</dbReference>
<dbReference type="Proteomes" id="UP000184240">
    <property type="component" value="Unassembled WGS sequence"/>
</dbReference>
<evidence type="ECO:0000313" key="11">
    <source>
        <dbReference type="EMBL" id="RXG30108.1"/>
    </source>
</evidence>
<dbReference type="InterPro" id="IPR003661">
    <property type="entry name" value="HisK_dim/P_dom"/>
</dbReference>
<dbReference type="Pfam" id="PF00512">
    <property type="entry name" value="HisKA"/>
    <property type="match status" value="1"/>
</dbReference>
<dbReference type="EC" id="2.7.13.3" evidence="2"/>
<feature type="domain" description="Histidine kinase" evidence="8">
    <location>
        <begin position="323"/>
        <end position="543"/>
    </location>
</feature>
<dbReference type="CDD" id="cd16922">
    <property type="entry name" value="HATPase_EvgS-ArcB-TorS-like"/>
    <property type="match status" value="1"/>
</dbReference>
<dbReference type="PRINTS" id="PR00344">
    <property type="entry name" value="BCTRLSENSOR"/>
</dbReference>
<evidence type="ECO:0000259" key="10">
    <source>
        <dbReference type="PROSITE" id="PS50839"/>
    </source>
</evidence>
<evidence type="ECO:0000313" key="14">
    <source>
        <dbReference type="Proteomes" id="UP000290037"/>
    </source>
</evidence>
<evidence type="ECO:0000256" key="4">
    <source>
        <dbReference type="ARBA" id="ARBA00022679"/>
    </source>
</evidence>
<dbReference type="SUPFAM" id="SSF52172">
    <property type="entry name" value="CheY-like"/>
    <property type="match status" value="1"/>
</dbReference>
<comment type="catalytic activity">
    <reaction evidence="1">
        <text>ATP + protein L-histidine = ADP + protein N-phospho-L-histidine.</text>
        <dbReference type="EC" id="2.7.13.3"/>
    </reaction>
</comment>